<dbReference type="InterPro" id="IPR007860">
    <property type="entry name" value="DNA_mmatch_repair_MutS_con_dom"/>
</dbReference>
<keyword evidence="4 9" id="KW-0227">DNA damage</keyword>
<dbReference type="SUPFAM" id="SSF48334">
    <property type="entry name" value="DNA repair protein MutS, domain III"/>
    <property type="match status" value="1"/>
</dbReference>
<evidence type="ECO:0000256" key="2">
    <source>
        <dbReference type="ARBA" id="ARBA00021982"/>
    </source>
</evidence>
<dbReference type="InterPro" id="IPR007696">
    <property type="entry name" value="DNA_mismatch_repair_MutS_core"/>
</dbReference>
<protein>
    <recommendedName>
        <fullName evidence="2 9">DNA mismatch repair protein MutS</fullName>
    </recommendedName>
</protein>
<dbReference type="NCBIfam" id="TIGR01070">
    <property type="entry name" value="mutS1"/>
    <property type="match status" value="1"/>
</dbReference>
<dbReference type="AlphaFoldDB" id="A0A6B1DYT1"/>
<gene>
    <name evidence="9 12" type="primary">mutS</name>
    <name evidence="12" type="ORF">F4Y08_16290</name>
</gene>
<evidence type="ECO:0000256" key="7">
    <source>
        <dbReference type="ARBA" id="ARBA00023204"/>
    </source>
</evidence>
<dbReference type="GO" id="GO:0140664">
    <property type="term" value="F:ATP-dependent DNA damage sensor activity"/>
    <property type="evidence" value="ECO:0007669"/>
    <property type="project" value="InterPro"/>
</dbReference>
<dbReference type="CDD" id="cd03284">
    <property type="entry name" value="ABC_MutS1"/>
    <property type="match status" value="1"/>
</dbReference>
<dbReference type="GO" id="GO:0005524">
    <property type="term" value="F:ATP binding"/>
    <property type="evidence" value="ECO:0007669"/>
    <property type="project" value="UniProtKB-UniRule"/>
</dbReference>
<dbReference type="InterPro" id="IPR007861">
    <property type="entry name" value="DNA_mismatch_repair_MutS_clamp"/>
</dbReference>
<dbReference type="InterPro" id="IPR045076">
    <property type="entry name" value="MutS"/>
</dbReference>
<dbReference type="Gene3D" id="3.40.50.300">
    <property type="entry name" value="P-loop containing nucleotide triphosphate hydrolases"/>
    <property type="match status" value="1"/>
</dbReference>
<evidence type="ECO:0000259" key="11">
    <source>
        <dbReference type="PROSITE" id="PS00486"/>
    </source>
</evidence>
<reference evidence="12" key="1">
    <citation type="submission" date="2019-09" db="EMBL/GenBank/DDBJ databases">
        <title>Characterisation of the sponge microbiome using genome-centric metagenomics.</title>
        <authorList>
            <person name="Engelberts J.P."/>
            <person name="Robbins S.J."/>
            <person name="De Goeij J.M."/>
            <person name="Aranda M."/>
            <person name="Bell S.C."/>
            <person name="Webster N.S."/>
        </authorList>
    </citation>
    <scope>NUCLEOTIDE SEQUENCE</scope>
    <source>
        <strain evidence="12">SB0662_bin_9</strain>
    </source>
</reference>
<proteinExistence type="inferred from homology"/>
<dbReference type="Pfam" id="PF05188">
    <property type="entry name" value="MutS_II"/>
    <property type="match status" value="1"/>
</dbReference>
<comment type="caution">
    <text evidence="12">The sequence shown here is derived from an EMBL/GenBank/DDBJ whole genome shotgun (WGS) entry which is preliminary data.</text>
</comment>
<sequence length="874" mass="96375">MTTPMRAQYLELKQQYPDTLLLFRLGDFYETFDEDAEVLADVCEVTLTSRPVGQNQRVPLAGVPYHSVDSYLAKLMDSGIKVAIAEQVSEPGKGLVDRKITQVLTRGTLTSPDLLTARSNRLAAIHFAPDRLSAGIAASDVTEGSCQATQLQDSHPDELCARVIDELIRLEPSEVLLPAATTDRVPALAPALDRLDASVSELEPWIWAEPGATRRVLEHCRIARLDGFGLTNKPQAVAAVSALFHYVGEYQPAIAEHLNRVQTYETSGFMLLDEYTRLNLELVENLRTRQVEGSLLETLDHTRTPMGTRLLRDWLGRPLLDTCSINARLDAVEALFENGLVLSDVQELLGRVGDLTRWVQRVVYGSAFPRDLGGIRDTLGLMPDLNQSLQEFGTAAAPEFLEPVPECTAALDLLQAALPDELPATLAQGGLIREGFRPELDDLKHRAQAARERLLAMEESERSATGLPGIKVGFNRVFGYYLEVPKAQSTRVPDTYIRKQTLVNAERYFTEELKHLETEILNSEERTADLEQQLFREVAQTLQAHAEELRGLGRRLARLDVAAALAQAARDNRYVRPEMHDGFDIAIAQGRHPVVEATLSETRFVPNDLRMAEESAIQILTGPNMAGKSTYLRQAAVICLMAQMGSFVPAESARLGLVDRIFTRIGASDAIQRGLSTFMVEMIETAYILNHATRRSLLILDEIGRGTSTYDGLAIAWAILEFVHNAEGLGAKTLFATHFHELTDLADRLPKVQNRHVQVDDSGGSITFLHTIAEGAAGRSFGVHVGRMAGLPKAVHERAAEILGQLEESGAAVPDSLTDLIQAPAPDQTVQSTLFLEEHPALQALRQLDVNSLSPMEAMNRLYDLVRIAEEHDG</sequence>
<accession>A0A6B1DYT1</accession>
<dbReference type="InterPro" id="IPR007695">
    <property type="entry name" value="DNA_mismatch_repair_MutS-lik_N"/>
</dbReference>
<dbReference type="Pfam" id="PF00488">
    <property type="entry name" value="MutS_V"/>
    <property type="match status" value="1"/>
</dbReference>
<dbReference type="GO" id="GO:0003684">
    <property type="term" value="F:damaged DNA binding"/>
    <property type="evidence" value="ECO:0007669"/>
    <property type="project" value="UniProtKB-UniRule"/>
</dbReference>
<dbReference type="PROSITE" id="PS00486">
    <property type="entry name" value="DNA_MISMATCH_REPAIR_2"/>
    <property type="match status" value="1"/>
</dbReference>
<dbReference type="InterPro" id="IPR036187">
    <property type="entry name" value="DNA_mismatch_repair_MutS_sf"/>
</dbReference>
<evidence type="ECO:0000256" key="10">
    <source>
        <dbReference type="RuleBase" id="RU003756"/>
    </source>
</evidence>
<evidence type="ECO:0000256" key="6">
    <source>
        <dbReference type="ARBA" id="ARBA00023125"/>
    </source>
</evidence>
<dbReference type="SMART" id="SM00533">
    <property type="entry name" value="MUTSd"/>
    <property type="match status" value="1"/>
</dbReference>
<dbReference type="Gene3D" id="1.10.1420.10">
    <property type="match status" value="2"/>
</dbReference>
<dbReference type="PIRSF" id="PIRSF037677">
    <property type="entry name" value="DNA_mis_repair_Msh6"/>
    <property type="match status" value="1"/>
</dbReference>
<dbReference type="InterPro" id="IPR017261">
    <property type="entry name" value="DNA_mismatch_repair_MutS/MSH"/>
</dbReference>
<dbReference type="SMART" id="SM00534">
    <property type="entry name" value="MUTSac"/>
    <property type="match status" value="1"/>
</dbReference>
<dbReference type="Gene3D" id="3.40.1170.10">
    <property type="entry name" value="DNA repair protein MutS, domain I"/>
    <property type="match status" value="1"/>
</dbReference>
<dbReference type="SUPFAM" id="SSF52540">
    <property type="entry name" value="P-loop containing nucleoside triphosphate hydrolases"/>
    <property type="match status" value="1"/>
</dbReference>
<feature type="binding site" evidence="9">
    <location>
        <begin position="622"/>
        <end position="629"/>
    </location>
    <ligand>
        <name>ATP</name>
        <dbReference type="ChEBI" id="CHEBI:30616"/>
    </ligand>
</feature>
<dbReference type="InterPro" id="IPR027417">
    <property type="entry name" value="P-loop_NTPase"/>
</dbReference>
<evidence type="ECO:0000256" key="8">
    <source>
        <dbReference type="ARBA" id="ARBA00024647"/>
    </source>
</evidence>
<dbReference type="HAMAP" id="MF_00096">
    <property type="entry name" value="MutS"/>
    <property type="match status" value="1"/>
</dbReference>
<organism evidence="12">
    <name type="scientific">Caldilineaceae bacterium SB0662_bin_9</name>
    <dbReference type="NCBI Taxonomy" id="2605258"/>
    <lineage>
        <taxon>Bacteria</taxon>
        <taxon>Bacillati</taxon>
        <taxon>Chloroflexota</taxon>
        <taxon>Caldilineae</taxon>
        <taxon>Caldilineales</taxon>
        <taxon>Caldilineaceae</taxon>
    </lineage>
</organism>
<evidence type="ECO:0000256" key="5">
    <source>
        <dbReference type="ARBA" id="ARBA00022840"/>
    </source>
</evidence>
<keyword evidence="3 9" id="KW-0547">Nucleotide-binding</keyword>
<dbReference type="InterPro" id="IPR005748">
    <property type="entry name" value="DNA_mismatch_repair_MutS"/>
</dbReference>
<dbReference type="SUPFAM" id="SSF55271">
    <property type="entry name" value="DNA repair protein MutS, domain I"/>
    <property type="match status" value="1"/>
</dbReference>
<dbReference type="InterPro" id="IPR016151">
    <property type="entry name" value="DNA_mismatch_repair_MutS_N"/>
</dbReference>
<dbReference type="PANTHER" id="PTHR11361">
    <property type="entry name" value="DNA MISMATCH REPAIR PROTEIN MUTS FAMILY MEMBER"/>
    <property type="match status" value="1"/>
</dbReference>
<keyword evidence="7 9" id="KW-0234">DNA repair</keyword>
<feature type="domain" description="DNA mismatch repair proteins mutS family" evidence="11">
    <location>
        <begin position="696"/>
        <end position="712"/>
    </location>
</feature>
<dbReference type="GO" id="GO:0030983">
    <property type="term" value="F:mismatched DNA binding"/>
    <property type="evidence" value="ECO:0007669"/>
    <property type="project" value="InterPro"/>
</dbReference>
<keyword evidence="6 9" id="KW-0238">DNA-binding</keyword>
<dbReference type="SUPFAM" id="SSF53150">
    <property type="entry name" value="DNA repair protein MutS, domain II"/>
    <property type="match status" value="1"/>
</dbReference>
<evidence type="ECO:0000256" key="4">
    <source>
        <dbReference type="ARBA" id="ARBA00022763"/>
    </source>
</evidence>
<dbReference type="Gene3D" id="6.10.140.430">
    <property type="match status" value="1"/>
</dbReference>
<dbReference type="GO" id="GO:0006298">
    <property type="term" value="P:mismatch repair"/>
    <property type="evidence" value="ECO:0007669"/>
    <property type="project" value="UniProtKB-UniRule"/>
</dbReference>
<evidence type="ECO:0000256" key="3">
    <source>
        <dbReference type="ARBA" id="ARBA00022741"/>
    </source>
</evidence>
<dbReference type="FunFam" id="3.40.50.300:FF:000870">
    <property type="entry name" value="MutS protein homolog 4"/>
    <property type="match status" value="1"/>
</dbReference>
<dbReference type="Pfam" id="PF05190">
    <property type="entry name" value="MutS_IV"/>
    <property type="match status" value="1"/>
</dbReference>
<dbReference type="Pfam" id="PF01624">
    <property type="entry name" value="MutS_I"/>
    <property type="match status" value="1"/>
</dbReference>
<dbReference type="InterPro" id="IPR000432">
    <property type="entry name" value="DNA_mismatch_repair_MutS_C"/>
</dbReference>
<comment type="function">
    <text evidence="8 9">This protein is involved in the repair of mismatches in DNA. It is possible that it carries out the mismatch recognition step. This protein has a weak ATPase activity.</text>
</comment>
<name>A0A6B1DYT1_9CHLR</name>
<dbReference type="Pfam" id="PF05192">
    <property type="entry name" value="MutS_III"/>
    <property type="match status" value="1"/>
</dbReference>
<evidence type="ECO:0000256" key="9">
    <source>
        <dbReference type="HAMAP-Rule" id="MF_00096"/>
    </source>
</evidence>
<dbReference type="NCBIfam" id="NF003810">
    <property type="entry name" value="PRK05399.1"/>
    <property type="match status" value="1"/>
</dbReference>
<evidence type="ECO:0000256" key="1">
    <source>
        <dbReference type="ARBA" id="ARBA00006271"/>
    </source>
</evidence>
<dbReference type="EMBL" id="VXPY01000119">
    <property type="protein sequence ID" value="MYD91863.1"/>
    <property type="molecule type" value="Genomic_DNA"/>
</dbReference>
<dbReference type="InterPro" id="IPR036678">
    <property type="entry name" value="MutS_con_dom_sf"/>
</dbReference>
<dbReference type="PANTHER" id="PTHR11361:SF34">
    <property type="entry name" value="DNA MISMATCH REPAIR PROTEIN MSH1, MITOCHONDRIAL"/>
    <property type="match status" value="1"/>
</dbReference>
<dbReference type="Gene3D" id="3.30.420.110">
    <property type="entry name" value="MutS, connector domain"/>
    <property type="match status" value="1"/>
</dbReference>
<evidence type="ECO:0000313" key="12">
    <source>
        <dbReference type="EMBL" id="MYD91863.1"/>
    </source>
</evidence>
<keyword evidence="5 9" id="KW-0067">ATP-binding</keyword>
<comment type="similarity">
    <text evidence="1 9 10">Belongs to the DNA mismatch repair MutS family.</text>
</comment>